<gene>
    <name evidence="5" type="ORF">A3I42_03130</name>
</gene>
<proteinExistence type="inferred from homology"/>
<evidence type="ECO:0000256" key="2">
    <source>
        <dbReference type="ARBA" id="ARBA00007131"/>
    </source>
</evidence>
<dbReference type="EMBL" id="MGER01000046">
    <property type="protein sequence ID" value="OGL87860.1"/>
    <property type="molecule type" value="Genomic_DNA"/>
</dbReference>
<dbReference type="SMART" id="SM00861">
    <property type="entry name" value="Transket_pyr"/>
    <property type="match status" value="1"/>
</dbReference>
<evidence type="ECO:0000256" key="1">
    <source>
        <dbReference type="ARBA" id="ARBA00001964"/>
    </source>
</evidence>
<dbReference type="SUPFAM" id="SSF52518">
    <property type="entry name" value="Thiamin diphosphate-binding fold (THDP-binding)"/>
    <property type="match status" value="1"/>
</dbReference>
<comment type="similarity">
    <text evidence="2">Belongs to the transketolase family.</text>
</comment>
<keyword evidence="3" id="KW-0786">Thiamine pyrophosphate</keyword>
<evidence type="ECO:0000313" key="5">
    <source>
        <dbReference type="EMBL" id="OGL87860.1"/>
    </source>
</evidence>
<dbReference type="Proteomes" id="UP000178264">
    <property type="component" value="Unassembled WGS sequence"/>
</dbReference>
<dbReference type="InterPro" id="IPR029061">
    <property type="entry name" value="THDP-binding"/>
</dbReference>
<dbReference type="InterPro" id="IPR033248">
    <property type="entry name" value="Transketolase_C"/>
</dbReference>
<feature type="domain" description="Transketolase-like pyrimidine-binding" evidence="4">
    <location>
        <begin position="1"/>
        <end position="163"/>
    </location>
</feature>
<dbReference type="Gene3D" id="3.40.50.970">
    <property type="match status" value="1"/>
</dbReference>
<dbReference type="PANTHER" id="PTHR43825:SF5">
    <property type="entry name" value="HYPOTHETICAL TRANSKETOLASE FAMILY PROTEIN"/>
    <property type="match status" value="1"/>
</dbReference>
<protein>
    <recommendedName>
        <fullName evidence="4">Transketolase-like pyrimidine-binding domain-containing protein</fullName>
    </recommendedName>
</protein>
<dbReference type="CDD" id="cd07033">
    <property type="entry name" value="TPP_PYR_DXS_TK_like"/>
    <property type="match status" value="1"/>
</dbReference>
<evidence type="ECO:0000313" key="6">
    <source>
        <dbReference type="Proteomes" id="UP000178264"/>
    </source>
</evidence>
<dbReference type="Pfam" id="PF02779">
    <property type="entry name" value="Transket_pyr"/>
    <property type="match status" value="1"/>
</dbReference>
<dbReference type="InterPro" id="IPR051157">
    <property type="entry name" value="PDH/Transketolase"/>
</dbReference>
<comment type="caution">
    <text evidence="5">The sequence shown here is derived from an EMBL/GenBank/DDBJ whole genome shotgun (WGS) entry which is preliminary data.</text>
</comment>
<dbReference type="Pfam" id="PF02780">
    <property type="entry name" value="Transketolase_C"/>
    <property type="match status" value="1"/>
</dbReference>
<organism evidence="5 6">
    <name type="scientific">Candidatus Uhrbacteria bacterium RIFCSPLOWO2_02_FULL_49_11</name>
    <dbReference type="NCBI Taxonomy" id="1802409"/>
    <lineage>
        <taxon>Bacteria</taxon>
        <taxon>Candidatus Uhriibacteriota</taxon>
    </lineage>
</organism>
<reference evidence="5 6" key="1">
    <citation type="journal article" date="2016" name="Nat. Commun.">
        <title>Thousands of microbial genomes shed light on interconnected biogeochemical processes in an aquifer system.</title>
        <authorList>
            <person name="Anantharaman K."/>
            <person name="Brown C.T."/>
            <person name="Hug L.A."/>
            <person name="Sharon I."/>
            <person name="Castelle C.J."/>
            <person name="Probst A.J."/>
            <person name="Thomas B.C."/>
            <person name="Singh A."/>
            <person name="Wilkins M.J."/>
            <person name="Karaoz U."/>
            <person name="Brodie E.L."/>
            <person name="Williams K.H."/>
            <person name="Hubbard S.S."/>
            <person name="Banfield J.F."/>
        </authorList>
    </citation>
    <scope>NUCLEOTIDE SEQUENCE [LARGE SCALE GENOMIC DNA]</scope>
</reference>
<evidence type="ECO:0000259" key="4">
    <source>
        <dbReference type="SMART" id="SM00861"/>
    </source>
</evidence>
<dbReference type="PANTHER" id="PTHR43825">
    <property type="entry name" value="PYRUVATE DEHYDROGENASE E1 COMPONENT"/>
    <property type="match status" value="1"/>
</dbReference>
<dbReference type="InterPro" id="IPR009014">
    <property type="entry name" value="Transketo_C/PFOR_II"/>
</dbReference>
<name>A0A1F7VBE4_9BACT</name>
<dbReference type="FunFam" id="3.40.50.970:FF:000129">
    <property type="entry name" value="Transketolase"/>
    <property type="match status" value="1"/>
</dbReference>
<evidence type="ECO:0000256" key="3">
    <source>
        <dbReference type="ARBA" id="ARBA00023052"/>
    </source>
</evidence>
<dbReference type="Gene3D" id="3.40.50.920">
    <property type="match status" value="1"/>
</dbReference>
<dbReference type="InterPro" id="IPR005475">
    <property type="entry name" value="Transketolase-like_Pyr-bd"/>
</dbReference>
<dbReference type="SUPFAM" id="SSF52922">
    <property type="entry name" value="TK C-terminal domain-like"/>
    <property type="match status" value="1"/>
</dbReference>
<accession>A0A1F7VBE4</accession>
<comment type="cofactor">
    <cofactor evidence="1">
        <name>thiamine diphosphate</name>
        <dbReference type="ChEBI" id="CHEBI:58937"/>
    </cofactor>
</comment>
<sequence>MRNAFVKTLTELVQEDPRIMVITGDLGFNVFDEFKVRFPDRYLNIGVAEANMIGVAAGLALTGKIVYVYSIIPFATMRCYEQIRNDLCYQNLNVNIVGVGGGYSYSYFGATHHAIEDISIMRALPRMTVICPGDPWETSEAVRAAASLPGPTYLRLGKRGEPLVHKPGAAFSVGKGVIIEEGKDVAIIATSTMLEGGLAATDMLKAQGISPMLVSIHTIKPFDADLLRDIAQRVPAIVTLEEHTIYGGLGSAVAEVLAESPHNPRFKRIGVRDTFPDTIGTQIYLRGKHGLNPEQIYNTVLDLINHAL</sequence>
<dbReference type="AlphaFoldDB" id="A0A1F7VBE4"/>